<proteinExistence type="inferred from homology"/>
<dbReference type="SUPFAM" id="SSF51735">
    <property type="entry name" value="NAD(P)-binding Rossmann-fold domains"/>
    <property type="match status" value="1"/>
</dbReference>
<dbReference type="Proteomes" id="UP000196230">
    <property type="component" value="Unassembled WGS sequence"/>
</dbReference>
<dbReference type="NCBIfam" id="TIGR01692">
    <property type="entry name" value="HIBADH"/>
    <property type="match status" value="1"/>
</dbReference>
<protein>
    <recommendedName>
        <fullName evidence="6">3-hydroxyisobutyrate dehydrogenase</fullName>
        <shortName evidence="6">HIBADH</shortName>
        <ecNumber evidence="6">1.1.1.31</ecNumber>
    </recommendedName>
</protein>
<dbReference type="InterPro" id="IPR029154">
    <property type="entry name" value="HIBADH-like_NADP-bd"/>
</dbReference>
<dbReference type="EC" id="1.1.1.31" evidence="6"/>
<comment type="pathway">
    <text evidence="6">Amino-acid degradation; L-valine degradation.</text>
</comment>
<feature type="domain" description="6-phosphogluconate dehydrogenase NADP-binding" evidence="7">
    <location>
        <begin position="16"/>
        <end position="178"/>
    </location>
</feature>
<dbReference type="PANTHER" id="PTHR22981:SF7">
    <property type="entry name" value="3-HYDROXYISOBUTYRATE DEHYDROGENASE, MITOCHONDRIAL"/>
    <property type="match status" value="1"/>
</dbReference>
<evidence type="ECO:0000256" key="6">
    <source>
        <dbReference type="RuleBase" id="RU910714"/>
    </source>
</evidence>
<dbReference type="GO" id="GO:0050661">
    <property type="term" value="F:NADP binding"/>
    <property type="evidence" value="ECO:0007669"/>
    <property type="project" value="InterPro"/>
</dbReference>
<organism evidence="9 10">
    <name type="scientific">Micrococcus lylae</name>
    <dbReference type="NCBI Taxonomy" id="1273"/>
    <lineage>
        <taxon>Bacteria</taxon>
        <taxon>Bacillati</taxon>
        <taxon>Actinomycetota</taxon>
        <taxon>Actinomycetes</taxon>
        <taxon>Micrococcales</taxon>
        <taxon>Micrococcaceae</taxon>
        <taxon>Micrococcus</taxon>
    </lineage>
</organism>
<dbReference type="Pfam" id="PF03446">
    <property type="entry name" value="NAD_binding_2"/>
    <property type="match status" value="1"/>
</dbReference>
<dbReference type="Pfam" id="PF14833">
    <property type="entry name" value="NAD_binding_11"/>
    <property type="match status" value="1"/>
</dbReference>
<evidence type="ECO:0000259" key="8">
    <source>
        <dbReference type="Pfam" id="PF14833"/>
    </source>
</evidence>
<dbReference type="InterPro" id="IPR006115">
    <property type="entry name" value="6PGDH_NADP-bd"/>
</dbReference>
<reference evidence="9 10" key="1">
    <citation type="submission" date="2017-02" db="EMBL/GenBank/DDBJ databases">
        <authorList>
            <person name="Peterson S.W."/>
        </authorList>
    </citation>
    <scope>NUCLEOTIDE SEQUENCE [LARGE SCALE GENOMIC DNA]</scope>
    <source>
        <strain evidence="9 10">2B3F</strain>
    </source>
</reference>
<dbReference type="GO" id="GO:0006574">
    <property type="term" value="P:L-valine catabolic process"/>
    <property type="evidence" value="ECO:0007669"/>
    <property type="project" value="UniProtKB-UniPathway"/>
</dbReference>
<dbReference type="PANTHER" id="PTHR22981">
    <property type="entry name" value="3-HYDROXYISOBUTYRATE DEHYDROGENASE-RELATED"/>
    <property type="match status" value="1"/>
</dbReference>
<feature type="domain" description="3-hydroxyisobutyrate dehydrogenase-like NAD-binding" evidence="8">
    <location>
        <begin position="181"/>
        <end position="306"/>
    </location>
</feature>
<dbReference type="EMBL" id="FUKP01000015">
    <property type="protein sequence ID" value="SJN19418.1"/>
    <property type="molecule type" value="Genomic_DNA"/>
</dbReference>
<evidence type="ECO:0000256" key="1">
    <source>
        <dbReference type="ARBA" id="ARBA00009080"/>
    </source>
</evidence>
<dbReference type="InterPro" id="IPR036291">
    <property type="entry name" value="NAD(P)-bd_dom_sf"/>
</dbReference>
<evidence type="ECO:0000256" key="4">
    <source>
        <dbReference type="ARBA" id="ARBA00023027"/>
    </source>
</evidence>
<dbReference type="FunFam" id="1.10.1040.10:FF:000006">
    <property type="entry name" value="3-hydroxyisobutyrate dehydrogenase"/>
    <property type="match status" value="1"/>
</dbReference>
<keyword evidence="2 6" id="KW-0101">Branched-chain amino acid catabolism</keyword>
<dbReference type="InterPro" id="IPR011548">
    <property type="entry name" value="HIBADH"/>
</dbReference>
<dbReference type="RefSeq" id="WP_070637980.1">
    <property type="nucleotide sequence ID" value="NZ_FUKP01000015.1"/>
</dbReference>
<feature type="active site" evidence="5">
    <location>
        <position position="187"/>
    </location>
</feature>
<comment type="catalytic activity">
    <reaction evidence="6">
        <text>3-hydroxy-2-methylpropanoate + NAD(+) = 2-methyl-3-oxopropanoate + NADH + H(+)</text>
        <dbReference type="Rhea" id="RHEA:17681"/>
        <dbReference type="ChEBI" id="CHEBI:11805"/>
        <dbReference type="ChEBI" id="CHEBI:15378"/>
        <dbReference type="ChEBI" id="CHEBI:57540"/>
        <dbReference type="ChEBI" id="CHEBI:57700"/>
        <dbReference type="ChEBI" id="CHEBI:57945"/>
        <dbReference type="EC" id="1.1.1.31"/>
    </reaction>
</comment>
<dbReference type="Gene3D" id="3.40.50.720">
    <property type="entry name" value="NAD(P)-binding Rossmann-like Domain"/>
    <property type="match status" value="1"/>
</dbReference>
<evidence type="ECO:0000313" key="9">
    <source>
        <dbReference type="EMBL" id="SJN19418.1"/>
    </source>
</evidence>
<dbReference type="InterPro" id="IPR008927">
    <property type="entry name" value="6-PGluconate_DH-like_C_sf"/>
</dbReference>
<dbReference type="UniPathway" id="UPA00362"/>
<evidence type="ECO:0000256" key="2">
    <source>
        <dbReference type="ARBA" id="ARBA00022456"/>
    </source>
</evidence>
<sequence>MSENTENVVVPEDARRVAFLGLGNMGGPMAANLVKAGVQVTGFDPVPEAVEAARAAGVEIAATGADAARDVDVVITMLPNGSLVKATYAGGEGSEGLLAVAKPNTLFVDCSTIDIAEAQEAAQMAKDAGFDSVDAPVSGGVVGAQNGTLAFMVGAGDAAFARVEPLLQIMGAKIVHCGDHGMGQAAKICNNMMLAITQIGAAEAFVLGERLGLDPQVQYDVMSTSTGQCWSVNVNCPVPGPVPTSPANRDFAGGFMGALMAKDLGLALSALDRENVDAVLGRTSQRLYQAYADGDGARKDFSGIIETVRADQASASLESKEDTA</sequence>
<dbReference type="GO" id="GO:0008442">
    <property type="term" value="F:3-hydroxyisobutyrate dehydrogenase activity"/>
    <property type="evidence" value="ECO:0007669"/>
    <property type="project" value="UniProtKB-EC"/>
</dbReference>
<evidence type="ECO:0000259" key="7">
    <source>
        <dbReference type="Pfam" id="PF03446"/>
    </source>
</evidence>
<keyword evidence="3 6" id="KW-0560">Oxidoreductase</keyword>
<dbReference type="PROSITE" id="PS00895">
    <property type="entry name" value="3_HYDROXYISOBUT_DH"/>
    <property type="match status" value="1"/>
</dbReference>
<comment type="similarity">
    <text evidence="1 6">Belongs to the HIBADH-related family.</text>
</comment>
<dbReference type="InterPro" id="IPR002204">
    <property type="entry name" value="3-OH-isobutyrate_DH-rel_CS"/>
</dbReference>
<evidence type="ECO:0000256" key="5">
    <source>
        <dbReference type="PIRSR" id="PIRSR000103-1"/>
    </source>
</evidence>
<dbReference type="Gene3D" id="1.10.1040.10">
    <property type="entry name" value="N-(1-d-carboxylethyl)-l-norvaline Dehydrogenase, domain 2"/>
    <property type="match status" value="1"/>
</dbReference>
<dbReference type="GO" id="GO:0051287">
    <property type="term" value="F:NAD binding"/>
    <property type="evidence" value="ECO:0007669"/>
    <property type="project" value="InterPro"/>
</dbReference>
<dbReference type="InterPro" id="IPR013328">
    <property type="entry name" value="6PGD_dom2"/>
</dbReference>
<keyword evidence="4 6" id="KW-0520">NAD</keyword>
<name>A0A1R4II56_9MICC</name>
<dbReference type="PIRSF" id="PIRSF000103">
    <property type="entry name" value="HIBADH"/>
    <property type="match status" value="1"/>
</dbReference>
<evidence type="ECO:0000256" key="3">
    <source>
        <dbReference type="ARBA" id="ARBA00023002"/>
    </source>
</evidence>
<dbReference type="SUPFAM" id="SSF48179">
    <property type="entry name" value="6-phosphogluconate dehydrogenase C-terminal domain-like"/>
    <property type="match status" value="1"/>
</dbReference>
<dbReference type="InterPro" id="IPR015815">
    <property type="entry name" value="HIBADH-related"/>
</dbReference>
<accession>A0A1R4II56</accession>
<evidence type="ECO:0000313" key="10">
    <source>
        <dbReference type="Proteomes" id="UP000196230"/>
    </source>
</evidence>
<gene>
    <name evidence="9" type="ORF">FM125_02580</name>
</gene>
<dbReference type="AlphaFoldDB" id="A0A1R4II56"/>